<organism evidence="1 2">
    <name type="scientific">Portunus trituberculatus</name>
    <name type="common">Swimming crab</name>
    <name type="synonym">Neptunus trituberculatus</name>
    <dbReference type="NCBI Taxonomy" id="210409"/>
    <lineage>
        <taxon>Eukaryota</taxon>
        <taxon>Metazoa</taxon>
        <taxon>Ecdysozoa</taxon>
        <taxon>Arthropoda</taxon>
        <taxon>Crustacea</taxon>
        <taxon>Multicrustacea</taxon>
        <taxon>Malacostraca</taxon>
        <taxon>Eumalacostraca</taxon>
        <taxon>Eucarida</taxon>
        <taxon>Decapoda</taxon>
        <taxon>Pleocyemata</taxon>
        <taxon>Brachyura</taxon>
        <taxon>Eubrachyura</taxon>
        <taxon>Portunoidea</taxon>
        <taxon>Portunidae</taxon>
        <taxon>Portuninae</taxon>
        <taxon>Portunus</taxon>
    </lineage>
</organism>
<proteinExistence type="predicted"/>
<evidence type="ECO:0000313" key="1">
    <source>
        <dbReference type="EMBL" id="MPC60008.1"/>
    </source>
</evidence>
<comment type="caution">
    <text evidence="1">The sequence shown here is derived from an EMBL/GenBank/DDBJ whole genome shotgun (WGS) entry which is preliminary data.</text>
</comment>
<reference evidence="1 2" key="1">
    <citation type="submission" date="2019-05" db="EMBL/GenBank/DDBJ databases">
        <title>Another draft genome of Portunus trituberculatus and its Hox gene families provides insights of decapod evolution.</title>
        <authorList>
            <person name="Jeong J.-H."/>
            <person name="Song I."/>
            <person name="Kim S."/>
            <person name="Choi T."/>
            <person name="Kim D."/>
            <person name="Ryu S."/>
            <person name="Kim W."/>
        </authorList>
    </citation>
    <scope>NUCLEOTIDE SEQUENCE [LARGE SCALE GENOMIC DNA]</scope>
    <source>
        <tissue evidence="1">Muscle</tissue>
    </source>
</reference>
<protein>
    <submittedName>
        <fullName evidence="1">Uncharacterized protein</fullName>
    </submittedName>
</protein>
<gene>
    <name evidence="1" type="ORF">E2C01_054043</name>
</gene>
<dbReference type="EMBL" id="VSRR010017080">
    <property type="protein sequence ID" value="MPC60008.1"/>
    <property type="molecule type" value="Genomic_DNA"/>
</dbReference>
<dbReference type="Proteomes" id="UP000324222">
    <property type="component" value="Unassembled WGS sequence"/>
</dbReference>
<evidence type="ECO:0000313" key="2">
    <source>
        <dbReference type="Proteomes" id="UP000324222"/>
    </source>
</evidence>
<name>A0A5B7GSN6_PORTR</name>
<sequence length="77" mass="8481">MYKCSEMTVAGSGEWWNSSHTVAGTRGRTASRCILRSRQCLESGRQKRAVSATFCPQEELGLELGLEISRVLSSSKN</sequence>
<dbReference type="AlphaFoldDB" id="A0A5B7GSN6"/>
<accession>A0A5B7GSN6</accession>
<keyword evidence="2" id="KW-1185">Reference proteome</keyword>